<dbReference type="Proteomes" id="UP000029725">
    <property type="component" value="Unassembled WGS sequence"/>
</dbReference>
<gene>
    <name evidence="1" type="ORF">DI09_34p20</name>
</gene>
<dbReference type="HOGENOM" id="CLU_1098723_0_0_1"/>
<dbReference type="GeneID" id="25259649"/>
<dbReference type="VEuPathDB" id="MicrosporidiaDB:DI09_34p20"/>
<evidence type="ECO:0000313" key="2">
    <source>
        <dbReference type="Proteomes" id="UP000029725"/>
    </source>
</evidence>
<protein>
    <submittedName>
        <fullName evidence="1">Uncharacterized protein</fullName>
    </submittedName>
</protein>
<comment type="caution">
    <text evidence="1">The sequence shown here is derived from an EMBL/GenBank/DDBJ whole genome shotgun (WGS) entry which is preliminary data.</text>
</comment>
<proteinExistence type="predicted"/>
<dbReference type="AlphaFoldDB" id="A0A098VUU1"/>
<keyword evidence="2" id="KW-1185">Reference proteome</keyword>
<dbReference type="RefSeq" id="XP_013237905.1">
    <property type="nucleotide sequence ID" value="XM_013382451.1"/>
</dbReference>
<evidence type="ECO:0000313" key="1">
    <source>
        <dbReference type="EMBL" id="KGG51451.1"/>
    </source>
</evidence>
<dbReference type="EMBL" id="JMKJ01000277">
    <property type="protein sequence ID" value="KGG51451.1"/>
    <property type="molecule type" value="Genomic_DNA"/>
</dbReference>
<name>A0A098VUU1_9MICR</name>
<organism evidence="1 2">
    <name type="scientific">Mitosporidium daphniae</name>
    <dbReference type="NCBI Taxonomy" id="1485682"/>
    <lineage>
        <taxon>Eukaryota</taxon>
        <taxon>Fungi</taxon>
        <taxon>Fungi incertae sedis</taxon>
        <taxon>Microsporidia</taxon>
        <taxon>Mitosporidium</taxon>
    </lineage>
</organism>
<reference evidence="1 2" key="1">
    <citation type="submission" date="2014-04" db="EMBL/GenBank/DDBJ databases">
        <title>A new species of microsporidia sheds light on the evolution of extreme parasitism.</title>
        <authorList>
            <person name="Haag K.L."/>
            <person name="James T.Y."/>
            <person name="Larsson R."/>
            <person name="Schaer T.M."/>
            <person name="Refardt D."/>
            <person name="Pombert J.-F."/>
            <person name="Ebert D."/>
        </authorList>
    </citation>
    <scope>NUCLEOTIDE SEQUENCE [LARGE SCALE GENOMIC DNA]</scope>
    <source>
        <strain evidence="1 2">UGP3</strain>
        <tissue evidence="1">Spores</tissue>
    </source>
</reference>
<accession>A0A098VUU1</accession>
<sequence length="253" mass="28629">MDSCFVPWENVPIDEWPENLDLDDAIPSDESIPDIVPNDGVAASINFQRGKTRCRCSSQGPLHKMLLRHLLELQEVKDAHGSKQISHLNLQLMSAENTLQDQLAQEIRIALKILETKTMLEMKELSTCTFSGLELVDVHTISLSESSVVFPFECLAGIELSKIPEFINLKDVSSLSIERTFVVTSNSEAICTANGYLEELLALLSKNLVLHQSLSIFRRNALYTEDILYIKIVHFCSYTQFRFLGHFPIFPEE</sequence>